<comment type="caution">
    <text evidence="2">The sequence shown here is derived from an EMBL/GenBank/DDBJ whole genome shotgun (WGS) entry which is preliminary data.</text>
</comment>
<feature type="non-terminal residue" evidence="2">
    <location>
        <position position="56"/>
    </location>
</feature>
<keyword evidence="3" id="KW-1185">Reference proteome</keyword>
<protein>
    <submittedName>
        <fullName evidence="2">Uncharacterized protein</fullName>
    </submittedName>
</protein>
<feature type="non-terminal residue" evidence="2">
    <location>
        <position position="1"/>
    </location>
</feature>
<proteinExistence type="predicted"/>
<accession>A0ABQ9V9Y7</accession>
<name>A0ABQ9V9Y7_SAGOE</name>
<sequence>TGPGAAIQVGTYLQDQQQDKVARVQHSGCGHQEAQQGRNQKPYVQGSLPDEIMAVK</sequence>
<feature type="region of interest" description="Disordered" evidence="1">
    <location>
        <begin position="23"/>
        <end position="56"/>
    </location>
</feature>
<gene>
    <name evidence="2" type="ORF">P7K49_015674</name>
</gene>
<reference evidence="2 3" key="1">
    <citation type="submission" date="2023-05" db="EMBL/GenBank/DDBJ databases">
        <title>B98-5 Cell Line De Novo Hybrid Assembly: An Optical Mapping Approach.</title>
        <authorList>
            <person name="Kananen K."/>
            <person name="Auerbach J.A."/>
            <person name="Kautto E."/>
            <person name="Blachly J.S."/>
        </authorList>
    </citation>
    <scope>NUCLEOTIDE SEQUENCE [LARGE SCALE GENOMIC DNA]</scope>
    <source>
        <strain evidence="2">B95-8</strain>
        <tissue evidence="2">Cell line</tissue>
    </source>
</reference>
<evidence type="ECO:0000313" key="3">
    <source>
        <dbReference type="Proteomes" id="UP001266305"/>
    </source>
</evidence>
<dbReference type="EMBL" id="JASSZA010000007">
    <property type="protein sequence ID" value="KAK2106160.1"/>
    <property type="molecule type" value="Genomic_DNA"/>
</dbReference>
<evidence type="ECO:0000256" key="1">
    <source>
        <dbReference type="SAM" id="MobiDB-lite"/>
    </source>
</evidence>
<organism evidence="2 3">
    <name type="scientific">Saguinus oedipus</name>
    <name type="common">Cotton-top tamarin</name>
    <name type="synonym">Oedipomidas oedipus</name>
    <dbReference type="NCBI Taxonomy" id="9490"/>
    <lineage>
        <taxon>Eukaryota</taxon>
        <taxon>Metazoa</taxon>
        <taxon>Chordata</taxon>
        <taxon>Craniata</taxon>
        <taxon>Vertebrata</taxon>
        <taxon>Euteleostomi</taxon>
        <taxon>Mammalia</taxon>
        <taxon>Eutheria</taxon>
        <taxon>Euarchontoglires</taxon>
        <taxon>Primates</taxon>
        <taxon>Haplorrhini</taxon>
        <taxon>Platyrrhini</taxon>
        <taxon>Cebidae</taxon>
        <taxon>Callitrichinae</taxon>
        <taxon>Saguinus</taxon>
    </lineage>
</organism>
<evidence type="ECO:0000313" key="2">
    <source>
        <dbReference type="EMBL" id="KAK2106160.1"/>
    </source>
</evidence>
<dbReference type="Proteomes" id="UP001266305">
    <property type="component" value="Unassembled WGS sequence"/>
</dbReference>